<dbReference type="GO" id="GO:0005681">
    <property type="term" value="C:spliceosomal complex"/>
    <property type="evidence" value="ECO:0007669"/>
    <property type="project" value="UniProtKB-KW"/>
</dbReference>
<feature type="binding site" evidence="25">
    <location>
        <position position="155"/>
    </location>
    <ligand>
        <name>ATP</name>
        <dbReference type="ChEBI" id="CHEBI:30616"/>
    </ligand>
</feature>
<keyword evidence="12 25" id="KW-0547">Nucleotide-binding</keyword>
<dbReference type="InterPro" id="IPR008266">
    <property type="entry name" value="Tyr_kinase_AS"/>
</dbReference>
<keyword evidence="14 25" id="KW-0067">ATP-binding</keyword>
<dbReference type="EMBL" id="JAHKSW010000001">
    <property type="protein sequence ID" value="KAG7335542.1"/>
    <property type="molecule type" value="Genomic_DNA"/>
</dbReference>
<feature type="region of interest" description="Disordered" evidence="26">
    <location>
        <begin position="2432"/>
        <end position="2491"/>
    </location>
</feature>
<evidence type="ECO:0000256" key="14">
    <source>
        <dbReference type="ARBA" id="ARBA00022840"/>
    </source>
</evidence>
<dbReference type="InterPro" id="IPR036070">
    <property type="entry name" value="Nop_dom_sf"/>
</dbReference>
<comment type="catalytic activity">
    <reaction evidence="23">
        <text>L-threonyl-[protein] + ATP = O-phospho-L-threonyl-[protein] + ADP + H(+)</text>
        <dbReference type="Rhea" id="RHEA:46608"/>
        <dbReference type="Rhea" id="RHEA-COMP:11060"/>
        <dbReference type="Rhea" id="RHEA-COMP:11605"/>
        <dbReference type="ChEBI" id="CHEBI:15378"/>
        <dbReference type="ChEBI" id="CHEBI:30013"/>
        <dbReference type="ChEBI" id="CHEBI:30616"/>
        <dbReference type="ChEBI" id="CHEBI:61977"/>
        <dbReference type="ChEBI" id="CHEBI:456216"/>
        <dbReference type="EC" id="2.7.11.1"/>
    </reaction>
</comment>
<evidence type="ECO:0000256" key="12">
    <source>
        <dbReference type="ARBA" id="ARBA00022741"/>
    </source>
</evidence>
<dbReference type="SUPFAM" id="SSF89124">
    <property type="entry name" value="Nop domain"/>
    <property type="match status" value="1"/>
</dbReference>
<keyword evidence="19" id="KW-0539">Nucleus</keyword>
<evidence type="ECO:0000259" key="27">
    <source>
        <dbReference type="PROSITE" id="PS50011"/>
    </source>
</evidence>
<dbReference type="InterPro" id="IPR000719">
    <property type="entry name" value="Prot_kinase_dom"/>
</dbReference>
<evidence type="ECO:0000256" key="4">
    <source>
        <dbReference type="ARBA" id="ARBA00012513"/>
    </source>
</evidence>
<dbReference type="PROSITE" id="PS00107">
    <property type="entry name" value="PROTEIN_KINASE_ATP"/>
    <property type="match status" value="1"/>
</dbReference>
<dbReference type="GO" id="GO:0012505">
    <property type="term" value="C:endomembrane system"/>
    <property type="evidence" value="ECO:0007669"/>
    <property type="project" value="UniProtKB-ARBA"/>
</dbReference>
<comment type="subcellular location">
    <subcellularLocation>
        <location evidence="1">Membrane</location>
        <topology evidence="1">Single-pass membrane protein</topology>
    </subcellularLocation>
    <subcellularLocation>
        <location evidence="2">Nucleus</location>
        <location evidence="2">Cajal body</location>
    </subcellularLocation>
</comment>
<dbReference type="Proteomes" id="UP000824219">
    <property type="component" value="Linkage Group LG01"/>
</dbReference>
<evidence type="ECO:0000256" key="7">
    <source>
        <dbReference type="ARBA" id="ARBA00022553"/>
    </source>
</evidence>
<keyword evidence="7" id="KW-0597">Phosphoprotein</keyword>
<keyword evidence="15" id="KW-0694">RNA-binding</keyword>
<evidence type="ECO:0000256" key="21">
    <source>
        <dbReference type="ARBA" id="ARBA00030766"/>
    </source>
</evidence>
<evidence type="ECO:0000256" key="20">
    <source>
        <dbReference type="ARBA" id="ARBA00023274"/>
    </source>
</evidence>
<dbReference type="GO" id="GO:0005737">
    <property type="term" value="C:cytoplasm"/>
    <property type="evidence" value="ECO:0007669"/>
    <property type="project" value="UniProtKB-ARBA"/>
</dbReference>
<sequence length="3179" mass="351875">MLLAGLVSGFLPETARGAPQPEVSFSRDVSLSPPAYVVILVSCSGLVSFILLLLTCLCCKRGSVGFNEFDNTDGEECSSPVPEDSVSSCVSLPEVYTLPLRDRACSALPNGTGSGKQCFRRHTLNYLQEIGNGWFGKVILAEVLCDCSPSQVVVKELKVSASPLEQRKFLAEAEPYRSLHHPNILQCLGQCSESIPYLLVMEFCQLGDLKRYLRAQRKSDGMTPDLLNRDLLTLQRMAYEITSGLLHLHENNYIHSDLALRNCLLTSDLTVRIGDYGLSHNHYKEDYYLTPDKLWIPLRWIAPELLEEFRGELVVTDQTKTSNVWSLGVVIWELFEFGAQPHRHLSDEEVLTFVIKERQITLAQPRLKLSHADYWYEVMQSCWLPPPQRPTVNEIFILLSSLLAAEQGMSRRSVAEDEDEDEYEEAHGRRRRGESEESFERRWDSLRPSAFQSSASDRHKDRGYSREDGNSFPLLDPVNSIPPSSHELDDILTVTETSKGLNFEYFWEKAHGRRGYKPLPPPQPIPTPISGHRQSLDTPTVVPVISARSPSLASEYYIRLEEHTPQDKSTNLKGKSSMLQKDSTSPGDLELVEIPSGTLCKGKPTYQNSAGQGTSQTIQTVKSSEVQVLIPNTGLVEFSKESCNRVTDYAVVDIGDVKRDPNLRRSGSVTSQVPILPPKPRSMSMSSGSNLLSRPLPVPPPIYARSYGLSHYPVPSYPISKSETSDSLFMSSCSTSKANFDHLGFNRTHQRLPPSPSHSPSIPPSSAGHSIFPPPQSCPPPLPPHYRPQKDPFHSYAGETFPRQNNPAVHLERDPLSCDYSEKRTADRSMTCSQSLHNSAYKDESPGGRESPYSKMFHSELIPEIERKSSSSTTYSEDDYNSPFVSPSRLSSGTIIEHISLVDDPDPATAELFSRGMKRTQSRLDTILPALWKEEDAEMHRERVAAAKKSPIHLFLTEISNEPLDSNVGNTSWGRDNDKNSGFKGMRRSQSLLTELDSATKEWDSSKNAEEDGIKKRDLFLTEIDTALSDCEDVYDGDGGIPVSRFGTTPFPYARPEDLSTYAEAEDASTLGMKTSHSLLSEINTGNIESKKEDMTREEFLKEIQSAETFLTEIITRQRKQEESPSPVAISPEYESVCVEPISSPTIKFESLPTPLSDTKEAIYAQVTKRAKRSEIKVAVRPEMPVLQIASELRKEQNVSTDAHPAKEDADSKPRNPADFVPSGVMPQAGLLKEEPLHNVSTELQRQSRVHCLAQDITGKKIETSPKSILTDKTESIGKGLEEIHVHDPLVFRTEERDGLFEHSEQVLGVKECIYVDIPESASLSGTIASTAEQEHGQVIPSCKIQDSPQVSQKDALFSSNEQVTLTDADFNISTRCDAKEADGLKESISATDSMLSLGEASTDVLPLSFAREPNSEQSLSTMTPTDSTMSPLTSSSMDCLTPGDQWLSGGGNGWRILGTETPYRDSAYFSDSDWDGGEGLPRRGSDGLVSSRPGSGRAGERGTLMGIEEKTEGEEDVQDSKAVKISLDAVVDSVKSIAEMSPKHGTDASLLSGFETSDVLKTESNAIDELFGVIQDPALKVFPCTDASKFPFQISSVTELSEEKEGQNMELYGNVEKLHKPNAVEELLETQAYLKANAYESTYTSKGEEIQRRSAEHKLDIQDRDANELGLRNLTFTEEMEEQAKARSEAESQLTEAELCFTAKTFPNTEWEQEGLRDLSQKECFDSFGEDIPKKLNVNSEKLWNALEDADSRSLKEAVICPRLQQDDHQIWTAENDKWTLAENDQWASPEKNPWLITENDRRSPDKIDTREPSVNDQWTSGDDDQWASTENDQWALAENGQTASAKGAEKELASEFFPGFGQNKCTEDVIFGTSHEFWEVENDELAKTEPHPTIMETHESTCTDEKQKHLKHQPTFTTRVAEAPETQRRTDVHQEENNENPDVENGEPEHEANLNLEVDNMENPDQELLAHCNGVGRRSSGDCKVYIQNEADDKLPGDEGNQIVSRLQNIHDVKSEVGESEQLFAESEISEGMKNLTQPHTNHNNNWVTETSETDEVQATNNIVIKPHLTSAHQDTYFSKDAEDHHCQTSNREDIFLQKDRSDSPSCPVLTVNAEAEPCAIHSSNVQCCSPALMSMDISDCAASQHAEVSDCQGPNNFPNTVHHIEIKSGPADQPWMDVTNHEGLLVFSNNADSFNLSPAECSTSTHSKGITANLGQKPSLIAENQTHRVSDCTNEDDLRNSKSHSVISQSSLNSIPELLISEWKDLDEEPLEDFEKLEKLCCISGDEDILGDLLLGNLELLESLKKNHQSLPSTKDDQELSGISDSKTGVELTKEVHGLSDIPVDEENELLLEKKEGVISPALSPCQMSEGAKGQRLLSQMPAKNGLMMQICEEKLQYSLSENVQTNVLWGSTITDSVILHPWAETSAGAASDTANEEASMGAESKDEAIPSSPVLPKSKDAEVETGTWKTTEKAEITPDPPAANQAMKAKLARLSLSLPPLPLSLPLSPGSKGFWDGGESRIGRRRGFSTGSDPEEDEEEEEQEDEASRKVIVITETDVHKRVGLRSLLKSPKEPVDKENRDHGRNVSFFDDVTVYLFDQETPTNELSSGSAPSSPSPFGKPAHFDGHGASGHKASKNKEHAKSKSALSSSATSASSRFTRHPDAMSLADELLADLEEAGEEGEDGLYPGGEEDQSDGESAHREGHGGLEDIPEEMETSYSNTECVTSIAKLRNSKSFAEIMDKISHYVGNPRKNTDVSGPVEADPEYRLIVAANNLTVEIDNELNIIHKFVRDKYSKRFPELESLVPSTLDYIRTVKELGNNLDKCKNNETLQQILTNATIMVVSVTASTTQGTLLADDELQRLEEACDMALELNQSKHRIYEYVESRMSFIAPNLSIIVGASTAAKLMGIAGGLTNLSKMPACNLMLLGAQRRTLSGFSSTSLLPHTGYIYHCDVVQSLPPDLRRKAARQVAAKCTLAARVDSFHESADGKVGYDLKEEIERKFDKWQEPPPVKQVKPLPAPLDAPRTKRGGRRYRKMKERLGLTEIRKHANRMTFAEIEDDAYQEDLGFSLGQLGKSGSGRVRQAQVNDATKARISKSLQRTLQKQSMTYGGKSTVRDRSSGTSSSVAFTPLQGLEIVNPQAAEKKVAEANQKYFSNMAEFLKVKKEGGAKA</sequence>
<evidence type="ECO:0000256" key="2">
    <source>
        <dbReference type="ARBA" id="ARBA00004408"/>
    </source>
</evidence>
<dbReference type="InterPro" id="IPR042239">
    <property type="entry name" value="Nop_C"/>
</dbReference>
<dbReference type="GO" id="GO:0016020">
    <property type="term" value="C:membrane"/>
    <property type="evidence" value="ECO:0007669"/>
    <property type="project" value="UniProtKB-SubCell"/>
</dbReference>
<feature type="domain" description="Nop" evidence="28">
    <location>
        <begin position="2897"/>
        <end position="3015"/>
    </location>
</feature>
<keyword evidence="16" id="KW-1133">Transmembrane helix</keyword>
<evidence type="ECO:0000256" key="8">
    <source>
        <dbReference type="ARBA" id="ARBA00022664"/>
    </source>
</evidence>
<feature type="region of interest" description="Disordered" evidence="26">
    <location>
        <begin position="410"/>
        <end position="480"/>
    </location>
</feature>
<feature type="compositionally biased region" description="Pro residues" evidence="26">
    <location>
        <begin position="753"/>
        <end position="763"/>
    </location>
</feature>
<reference evidence="29 30" key="1">
    <citation type="submission" date="2021-06" db="EMBL/GenBank/DDBJ databases">
        <title>Chromosome-level genome assembly of the red-tail catfish (Hemibagrus wyckioides).</title>
        <authorList>
            <person name="Shao F."/>
        </authorList>
    </citation>
    <scope>NUCLEOTIDE SEQUENCE [LARGE SCALE GENOMIC DNA]</scope>
    <source>
        <strain evidence="29">EC202008001</strain>
        <tissue evidence="29">Blood</tissue>
    </source>
</reference>
<feature type="region of interest" description="Disordered" evidence="26">
    <location>
        <begin position="564"/>
        <end position="588"/>
    </location>
</feature>
<feature type="region of interest" description="Disordered" evidence="26">
    <location>
        <begin position="1924"/>
        <end position="1951"/>
    </location>
</feature>
<dbReference type="GO" id="GO:0005524">
    <property type="term" value="F:ATP binding"/>
    <property type="evidence" value="ECO:0007669"/>
    <property type="project" value="UniProtKB-UniRule"/>
</dbReference>
<dbReference type="PANTHER" id="PTHR24417:SF2">
    <property type="entry name" value="SERINE_THREONINE-PROTEIN KINASE LMTK3"/>
    <property type="match status" value="1"/>
</dbReference>
<feature type="compositionally biased region" description="Low complexity" evidence="26">
    <location>
        <begin position="682"/>
        <end position="692"/>
    </location>
</feature>
<comment type="caution">
    <text evidence="29">The sequence shown here is derived from an EMBL/GenBank/DDBJ whole genome shotgun (WGS) entry which is preliminary data.</text>
</comment>
<dbReference type="FunFam" id="1.10.510.10:FF:000347">
    <property type="entry name" value="Apoptosis associated tyrosine kinase"/>
    <property type="match status" value="1"/>
</dbReference>
<keyword evidence="30" id="KW-1185">Reference proteome</keyword>
<keyword evidence="18" id="KW-0508">mRNA splicing</keyword>
<keyword evidence="20" id="KW-0687">Ribonucleoprotein</keyword>
<dbReference type="Pfam" id="PF07714">
    <property type="entry name" value="PK_Tyr_Ser-Thr"/>
    <property type="match status" value="1"/>
</dbReference>
<feature type="compositionally biased region" description="Basic and acidic residues" evidence="26">
    <location>
        <begin position="433"/>
        <end position="445"/>
    </location>
</feature>
<feature type="region of interest" description="Disordered" evidence="26">
    <location>
        <begin position="663"/>
        <end position="692"/>
    </location>
</feature>
<dbReference type="GO" id="GO:0004674">
    <property type="term" value="F:protein serine/threonine kinase activity"/>
    <property type="evidence" value="ECO:0007669"/>
    <property type="project" value="UniProtKB-KW"/>
</dbReference>
<feature type="compositionally biased region" description="Low complexity" evidence="26">
    <location>
        <begin position="2649"/>
        <end position="2661"/>
    </location>
</feature>
<dbReference type="Gene3D" id="1.10.287.4070">
    <property type="match status" value="1"/>
</dbReference>
<keyword evidence="13" id="KW-0418">Kinase</keyword>
<feature type="region of interest" description="Disordered" evidence="26">
    <location>
        <begin position="1414"/>
        <end position="1435"/>
    </location>
</feature>
<gene>
    <name evidence="29" type="ORF">KOW79_000235</name>
</gene>
<feature type="compositionally biased region" description="Basic and acidic residues" evidence="26">
    <location>
        <begin position="1927"/>
        <end position="1938"/>
    </location>
</feature>
<dbReference type="FunFam" id="1.10.246.90:FF:000002">
    <property type="entry name" value="U4/U6 small nuclear ribonucleoprotein Prp31"/>
    <property type="match status" value="1"/>
</dbReference>
<keyword evidence="17" id="KW-0472">Membrane</keyword>
<dbReference type="InterPro" id="IPR012976">
    <property type="entry name" value="NOSIC"/>
</dbReference>
<dbReference type="Pfam" id="PF09785">
    <property type="entry name" value="Prp31_C"/>
    <property type="match status" value="1"/>
</dbReference>
<evidence type="ECO:0000256" key="24">
    <source>
        <dbReference type="ARBA" id="ARBA00048679"/>
    </source>
</evidence>
<evidence type="ECO:0000256" key="17">
    <source>
        <dbReference type="ARBA" id="ARBA00023136"/>
    </source>
</evidence>
<keyword evidence="10" id="KW-0812">Transmembrane</keyword>
<dbReference type="PRINTS" id="PR00109">
    <property type="entry name" value="TYRKINASE"/>
</dbReference>
<feature type="compositionally biased region" description="Pro residues" evidence="26">
    <location>
        <begin position="3016"/>
        <end position="3029"/>
    </location>
</feature>
<feature type="region of interest" description="Disordered" evidence="26">
    <location>
        <begin position="2607"/>
        <end position="2665"/>
    </location>
</feature>
<evidence type="ECO:0000313" key="29">
    <source>
        <dbReference type="EMBL" id="KAG7335542.1"/>
    </source>
</evidence>
<feature type="region of interest" description="Disordered" evidence="26">
    <location>
        <begin position="2511"/>
        <end position="2557"/>
    </location>
</feature>
<comment type="catalytic activity">
    <reaction evidence="24">
        <text>L-seryl-[protein] + ATP = O-phospho-L-seryl-[protein] + ADP + H(+)</text>
        <dbReference type="Rhea" id="RHEA:17989"/>
        <dbReference type="Rhea" id="RHEA-COMP:9863"/>
        <dbReference type="Rhea" id="RHEA-COMP:11604"/>
        <dbReference type="ChEBI" id="CHEBI:15378"/>
        <dbReference type="ChEBI" id="CHEBI:29999"/>
        <dbReference type="ChEBI" id="CHEBI:30616"/>
        <dbReference type="ChEBI" id="CHEBI:83421"/>
        <dbReference type="ChEBI" id="CHEBI:456216"/>
        <dbReference type="EC" id="2.7.11.1"/>
    </reaction>
</comment>
<keyword evidence="6" id="KW-0723">Serine/threonine-protein kinase</keyword>
<dbReference type="OrthoDB" id="5973359at2759"/>
<dbReference type="PROSITE" id="PS50011">
    <property type="entry name" value="PROTEIN_KINASE_DOM"/>
    <property type="match status" value="1"/>
</dbReference>
<feature type="region of interest" description="Disordered" evidence="26">
    <location>
        <begin position="867"/>
        <end position="888"/>
    </location>
</feature>
<dbReference type="GO" id="GO:0015030">
    <property type="term" value="C:Cajal body"/>
    <property type="evidence" value="ECO:0007669"/>
    <property type="project" value="UniProtKB-SubCell"/>
</dbReference>
<feature type="compositionally biased region" description="Low complexity" evidence="26">
    <location>
        <begin position="1419"/>
        <end position="1435"/>
    </location>
</feature>
<evidence type="ECO:0000259" key="28">
    <source>
        <dbReference type="PROSITE" id="PS51358"/>
    </source>
</evidence>
<feature type="compositionally biased region" description="Basic and acidic residues" evidence="26">
    <location>
        <begin position="2703"/>
        <end position="2713"/>
    </location>
</feature>
<dbReference type="InterPro" id="IPR001245">
    <property type="entry name" value="Ser-Thr/Tyr_kinase_cat_dom"/>
</dbReference>
<comment type="similarity">
    <text evidence="3">Belongs to the PRP31 family.</text>
</comment>
<evidence type="ECO:0000256" key="26">
    <source>
        <dbReference type="SAM" id="MobiDB-lite"/>
    </source>
</evidence>
<feature type="region of interest" description="Disordered" evidence="26">
    <location>
        <begin position="746"/>
        <end position="854"/>
    </location>
</feature>
<evidence type="ECO:0000256" key="1">
    <source>
        <dbReference type="ARBA" id="ARBA00004167"/>
    </source>
</evidence>
<feature type="compositionally biased region" description="Acidic residues" evidence="26">
    <location>
        <begin position="2537"/>
        <end position="2549"/>
    </location>
</feature>
<evidence type="ECO:0000256" key="16">
    <source>
        <dbReference type="ARBA" id="ARBA00022989"/>
    </source>
</evidence>
<dbReference type="InterPro" id="IPR017441">
    <property type="entry name" value="Protein_kinase_ATP_BS"/>
</dbReference>
<feature type="domain" description="Protein kinase" evidence="27">
    <location>
        <begin position="124"/>
        <end position="403"/>
    </location>
</feature>
<feature type="region of interest" description="Disordered" evidence="26">
    <location>
        <begin position="1469"/>
        <end position="1507"/>
    </location>
</feature>
<dbReference type="SUPFAM" id="SSF56112">
    <property type="entry name" value="Protein kinase-like (PK-like)"/>
    <property type="match status" value="1"/>
</dbReference>
<evidence type="ECO:0000256" key="10">
    <source>
        <dbReference type="ARBA" id="ARBA00022692"/>
    </source>
</evidence>
<protein>
    <recommendedName>
        <fullName evidence="5">U4/U6 small nuclear ribonucleoprotein Prp31</fullName>
        <ecNumber evidence="4">2.7.11.1</ecNumber>
    </recommendedName>
    <alternativeName>
        <fullName evidence="21">Pre-mRNA-processing factor 31</fullName>
    </alternativeName>
</protein>
<feature type="compositionally biased region" description="Basic and acidic residues" evidence="26">
    <location>
        <begin position="810"/>
        <end position="827"/>
    </location>
</feature>
<dbReference type="Pfam" id="PF01798">
    <property type="entry name" value="Nop"/>
    <property type="match status" value="1"/>
</dbReference>
<feature type="compositionally biased region" description="Pro residues" evidence="26">
    <location>
        <begin position="772"/>
        <end position="786"/>
    </location>
</feature>
<dbReference type="FunFam" id="1.10.287.4070:FF:000003">
    <property type="entry name" value="U4/U6 small nuclear ribonucleoprotein PRP31"/>
    <property type="match status" value="1"/>
</dbReference>
<dbReference type="EC" id="2.7.11.1" evidence="4"/>
<keyword evidence="9" id="KW-0808">Transferase</keyword>
<dbReference type="PROSITE" id="PS51358">
    <property type="entry name" value="NOP"/>
    <property type="match status" value="1"/>
</dbReference>
<dbReference type="GO" id="GO:0003723">
    <property type="term" value="F:RNA binding"/>
    <property type="evidence" value="ECO:0007669"/>
    <property type="project" value="UniProtKB-KW"/>
</dbReference>
<dbReference type="InterPro" id="IPR002687">
    <property type="entry name" value="Nop_dom"/>
</dbReference>
<evidence type="ECO:0000256" key="6">
    <source>
        <dbReference type="ARBA" id="ARBA00022527"/>
    </source>
</evidence>
<feature type="region of interest" description="Disordered" evidence="26">
    <location>
        <begin position="1195"/>
        <end position="1216"/>
    </location>
</feature>
<dbReference type="GO" id="GO:0000398">
    <property type="term" value="P:mRNA splicing, via spliceosome"/>
    <property type="evidence" value="ECO:0007669"/>
    <property type="project" value="UniProtKB-ARBA"/>
</dbReference>
<feature type="compositionally biased region" description="Polar residues" evidence="26">
    <location>
        <begin position="567"/>
        <end position="586"/>
    </location>
</feature>
<keyword evidence="8" id="KW-0507">mRNA processing</keyword>
<dbReference type="InterPro" id="IPR011009">
    <property type="entry name" value="Kinase-like_dom_sf"/>
</dbReference>
<evidence type="ECO:0000256" key="13">
    <source>
        <dbReference type="ARBA" id="ARBA00022777"/>
    </source>
</evidence>
<feature type="compositionally biased region" description="Basic and acidic residues" evidence="26">
    <location>
        <begin position="456"/>
        <end position="469"/>
    </location>
</feature>
<dbReference type="InterPro" id="IPR019175">
    <property type="entry name" value="Prp31_C"/>
</dbReference>
<evidence type="ECO:0000313" key="30">
    <source>
        <dbReference type="Proteomes" id="UP000824219"/>
    </source>
</evidence>
<feature type="compositionally biased region" description="Acidic residues" evidence="26">
    <location>
        <begin position="1939"/>
        <end position="1948"/>
    </location>
</feature>
<dbReference type="FunFam" id="3.30.200.20:FF:000275">
    <property type="entry name" value="Apoptosis associated tyrosine kinase"/>
    <property type="match status" value="1"/>
</dbReference>
<dbReference type="PANTHER" id="PTHR24417">
    <property type="entry name" value="SERINE/THREONINE-PROTEIN KINASE LMTK1"/>
    <property type="match status" value="1"/>
</dbReference>
<feature type="region of interest" description="Disordered" evidence="26">
    <location>
        <begin position="3016"/>
        <end position="3036"/>
    </location>
</feature>
<evidence type="ECO:0000256" key="15">
    <source>
        <dbReference type="ARBA" id="ARBA00022884"/>
    </source>
</evidence>
<dbReference type="Gene3D" id="1.10.510.10">
    <property type="entry name" value="Transferase(Phosphotransferase) domain 1"/>
    <property type="match status" value="1"/>
</dbReference>
<keyword evidence="11" id="KW-0747">Spliceosome</keyword>
<feature type="compositionally biased region" description="Basic and acidic residues" evidence="26">
    <location>
        <begin position="1204"/>
        <end position="1216"/>
    </location>
</feature>
<dbReference type="Gene3D" id="1.10.246.90">
    <property type="entry name" value="Nop domain"/>
    <property type="match status" value="1"/>
</dbReference>
<dbReference type="SMART" id="SM00931">
    <property type="entry name" value="NOSIC"/>
    <property type="match status" value="1"/>
</dbReference>
<organism evidence="29 30">
    <name type="scientific">Hemibagrus wyckioides</name>
    <dbReference type="NCBI Taxonomy" id="337641"/>
    <lineage>
        <taxon>Eukaryota</taxon>
        <taxon>Metazoa</taxon>
        <taxon>Chordata</taxon>
        <taxon>Craniata</taxon>
        <taxon>Vertebrata</taxon>
        <taxon>Euteleostomi</taxon>
        <taxon>Actinopterygii</taxon>
        <taxon>Neopterygii</taxon>
        <taxon>Teleostei</taxon>
        <taxon>Ostariophysi</taxon>
        <taxon>Siluriformes</taxon>
        <taxon>Bagridae</taxon>
        <taxon>Hemibagrus</taxon>
    </lineage>
</organism>
<proteinExistence type="inferred from homology"/>
<feature type="compositionally biased region" description="Basic and acidic residues" evidence="26">
    <location>
        <begin position="1800"/>
        <end position="1815"/>
    </location>
</feature>
<evidence type="ECO:0000256" key="9">
    <source>
        <dbReference type="ARBA" id="ARBA00022679"/>
    </source>
</evidence>
<dbReference type="PROSITE" id="PS00109">
    <property type="entry name" value="PROTEIN_KINASE_TYR"/>
    <property type="match status" value="1"/>
</dbReference>
<comment type="function">
    <text evidence="22">Involved in pre-mRNA splicing as component of the spliceosome. Required for the assembly of the U4/U5/U6 tri-snRNP complex, one of the building blocks of the spliceosome.</text>
</comment>
<feature type="compositionally biased region" description="Polar residues" evidence="26">
    <location>
        <begin position="828"/>
        <end position="838"/>
    </location>
</feature>
<feature type="region of interest" description="Disordered" evidence="26">
    <location>
        <begin position="2684"/>
        <end position="2715"/>
    </location>
</feature>
<evidence type="ECO:0000256" key="11">
    <source>
        <dbReference type="ARBA" id="ARBA00022728"/>
    </source>
</evidence>
<evidence type="ECO:0000256" key="22">
    <source>
        <dbReference type="ARBA" id="ARBA00045397"/>
    </source>
</evidence>
<evidence type="ECO:0000256" key="5">
    <source>
        <dbReference type="ARBA" id="ARBA00013538"/>
    </source>
</evidence>
<evidence type="ECO:0000256" key="3">
    <source>
        <dbReference type="ARBA" id="ARBA00005572"/>
    </source>
</evidence>
<evidence type="ECO:0000256" key="25">
    <source>
        <dbReference type="PROSITE-ProRule" id="PRU10141"/>
    </source>
</evidence>
<name>A0A9D3SSY6_9TELE</name>
<feature type="region of interest" description="Disordered" evidence="26">
    <location>
        <begin position="1786"/>
        <end position="1828"/>
    </location>
</feature>
<feature type="compositionally biased region" description="Low complexity" evidence="26">
    <location>
        <begin position="2612"/>
        <end position="2622"/>
    </location>
</feature>
<accession>A0A9D3SSY6</accession>
<evidence type="ECO:0000256" key="18">
    <source>
        <dbReference type="ARBA" id="ARBA00023187"/>
    </source>
</evidence>
<evidence type="ECO:0000256" key="19">
    <source>
        <dbReference type="ARBA" id="ARBA00023242"/>
    </source>
</evidence>
<feature type="compositionally biased region" description="Polar residues" evidence="26">
    <location>
        <begin position="1816"/>
        <end position="1828"/>
    </location>
</feature>
<evidence type="ECO:0000256" key="23">
    <source>
        <dbReference type="ARBA" id="ARBA00047899"/>
    </source>
</evidence>
<feature type="compositionally biased region" description="Acidic residues" evidence="26">
    <location>
        <begin position="2684"/>
        <end position="2701"/>
    </location>
</feature>